<keyword evidence="4 10" id="KW-0812">Transmembrane</keyword>
<evidence type="ECO:0000313" key="11">
    <source>
        <dbReference type="EMBL" id="MBC5734733.1"/>
    </source>
</evidence>
<evidence type="ECO:0000256" key="9">
    <source>
        <dbReference type="ARBA" id="ARBA00023264"/>
    </source>
</evidence>
<comment type="catalytic activity">
    <reaction evidence="10">
        <text>an acyl phosphate + sn-glycerol 3-phosphate = a 1-acyl-sn-glycero-3-phosphate + phosphate</text>
        <dbReference type="Rhea" id="RHEA:34075"/>
        <dbReference type="ChEBI" id="CHEBI:43474"/>
        <dbReference type="ChEBI" id="CHEBI:57597"/>
        <dbReference type="ChEBI" id="CHEBI:57970"/>
        <dbReference type="ChEBI" id="CHEBI:59918"/>
        <dbReference type="EC" id="2.3.1.275"/>
    </reaction>
</comment>
<reference evidence="11" key="1">
    <citation type="submission" date="2020-08" db="EMBL/GenBank/DDBJ databases">
        <title>Genome public.</title>
        <authorList>
            <person name="Liu C."/>
            <person name="Sun Q."/>
        </authorList>
    </citation>
    <scope>NUCLEOTIDE SEQUENCE</scope>
    <source>
        <strain evidence="11">NSJ-51</strain>
    </source>
</reference>
<keyword evidence="8 10" id="KW-0594">Phospholipid biosynthesis</keyword>
<comment type="function">
    <text evidence="10">Catalyzes the transfer of an acyl group from acyl-phosphate (acyl-PO(4)) to glycerol-3-phosphate (G3P) to form lysophosphatidic acid (LPA). This enzyme utilizes acyl-phosphate as fatty acyl donor, but not acyl-CoA or acyl-ACP.</text>
</comment>
<feature type="transmembrane region" description="Helical" evidence="10">
    <location>
        <begin position="106"/>
        <end position="124"/>
    </location>
</feature>
<dbReference type="PANTHER" id="PTHR30309">
    <property type="entry name" value="INNER MEMBRANE PROTEIN YGIH"/>
    <property type="match status" value="1"/>
</dbReference>
<keyword evidence="3 10" id="KW-0808">Transferase</keyword>
<dbReference type="GO" id="GO:0008654">
    <property type="term" value="P:phospholipid biosynthetic process"/>
    <property type="evidence" value="ECO:0007669"/>
    <property type="project" value="UniProtKB-UniRule"/>
</dbReference>
<feature type="transmembrane region" description="Helical" evidence="10">
    <location>
        <begin position="65"/>
        <end position="94"/>
    </location>
</feature>
<dbReference type="EMBL" id="JACOPP010000023">
    <property type="protein sequence ID" value="MBC5734733.1"/>
    <property type="molecule type" value="Genomic_DNA"/>
</dbReference>
<evidence type="ECO:0000256" key="10">
    <source>
        <dbReference type="HAMAP-Rule" id="MF_01043"/>
    </source>
</evidence>
<keyword evidence="6 10" id="KW-0443">Lipid metabolism</keyword>
<feature type="transmembrane region" description="Helical" evidence="10">
    <location>
        <begin position="136"/>
        <end position="158"/>
    </location>
</feature>
<proteinExistence type="inferred from homology"/>
<evidence type="ECO:0000256" key="4">
    <source>
        <dbReference type="ARBA" id="ARBA00022692"/>
    </source>
</evidence>
<evidence type="ECO:0000256" key="6">
    <source>
        <dbReference type="ARBA" id="ARBA00023098"/>
    </source>
</evidence>
<evidence type="ECO:0000256" key="1">
    <source>
        <dbReference type="ARBA" id="ARBA00022475"/>
    </source>
</evidence>
<dbReference type="InterPro" id="IPR003811">
    <property type="entry name" value="G3P_acylTferase_PlsY"/>
</dbReference>
<evidence type="ECO:0000256" key="3">
    <source>
        <dbReference type="ARBA" id="ARBA00022679"/>
    </source>
</evidence>
<keyword evidence="11" id="KW-0012">Acyltransferase</keyword>
<evidence type="ECO:0000256" key="2">
    <source>
        <dbReference type="ARBA" id="ARBA00022516"/>
    </source>
</evidence>
<feature type="transmembrane region" description="Helical" evidence="10">
    <location>
        <begin position="12"/>
        <end position="44"/>
    </location>
</feature>
<evidence type="ECO:0000313" key="12">
    <source>
        <dbReference type="Proteomes" id="UP000661435"/>
    </source>
</evidence>
<sequence length="228" mass="24776">MYWLHHEGGGITVALALLLMLAAAAAAYFLGCFNGAVIVSKYILRDDVRKHGSGNAGLTNFYRTFGGPLTVVVILTDVLKAVAAVLVGMVLFRVIGTQAMETAGKYWAGTFCLLGHMFPCMFKFKGGKGILSGGTIALMVDWRIALVVWGGFLVLAILTKWVSLGSIWAGASFPFATWFVYHDLFTLLLAAACGALVVWKHRGNLKRILAGTESKFSFHRKKEGERKP</sequence>
<keyword evidence="9 10" id="KW-1208">Phospholipid metabolism</keyword>
<dbReference type="GO" id="GO:0005886">
    <property type="term" value="C:plasma membrane"/>
    <property type="evidence" value="ECO:0007669"/>
    <property type="project" value="UniProtKB-SubCell"/>
</dbReference>
<keyword evidence="5 10" id="KW-1133">Transmembrane helix</keyword>
<dbReference type="PANTHER" id="PTHR30309:SF0">
    <property type="entry name" value="GLYCEROL-3-PHOSPHATE ACYLTRANSFERASE-RELATED"/>
    <property type="match status" value="1"/>
</dbReference>
<dbReference type="EC" id="2.3.1.275" evidence="10"/>
<name>A0A8J6MFF9_9FIRM</name>
<accession>A0A8J6MFF9</accession>
<keyword evidence="1 10" id="KW-1003">Cell membrane</keyword>
<comment type="subunit">
    <text evidence="10">Probably interacts with PlsX.</text>
</comment>
<dbReference type="Proteomes" id="UP000661435">
    <property type="component" value="Unassembled WGS sequence"/>
</dbReference>
<evidence type="ECO:0000256" key="7">
    <source>
        <dbReference type="ARBA" id="ARBA00023136"/>
    </source>
</evidence>
<protein>
    <recommendedName>
        <fullName evidence="10">Glycerol-3-phosphate acyltransferase</fullName>
    </recommendedName>
    <alternativeName>
        <fullName evidence="10">Acyl-PO4 G3P acyltransferase</fullName>
    </alternativeName>
    <alternativeName>
        <fullName evidence="10">Acyl-phosphate--glycerol-3-phosphate acyltransferase</fullName>
    </alternativeName>
    <alternativeName>
        <fullName evidence="10">G3P acyltransferase</fullName>
        <shortName evidence="10">GPAT</shortName>
        <ecNumber evidence="10">2.3.1.275</ecNumber>
    </alternativeName>
    <alternativeName>
        <fullName evidence="10">Lysophosphatidic acid synthase</fullName>
        <shortName evidence="10">LPA synthase</shortName>
    </alternativeName>
</protein>
<dbReference type="Pfam" id="PF02660">
    <property type="entry name" value="G3P_acyltransf"/>
    <property type="match status" value="1"/>
</dbReference>
<feature type="transmembrane region" description="Helical" evidence="10">
    <location>
        <begin position="178"/>
        <end position="199"/>
    </location>
</feature>
<comment type="subcellular location">
    <subcellularLocation>
        <location evidence="10">Cell membrane</location>
        <topology evidence="10">Multi-pass membrane protein</topology>
    </subcellularLocation>
</comment>
<comment type="pathway">
    <text evidence="10">Lipid metabolism; phospholipid metabolism.</text>
</comment>
<comment type="caution">
    <text evidence="11">The sequence shown here is derived from an EMBL/GenBank/DDBJ whole genome shotgun (WGS) entry which is preliminary data.</text>
</comment>
<dbReference type="SMART" id="SM01207">
    <property type="entry name" value="G3P_acyltransf"/>
    <property type="match status" value="1"/>
</dbReference>
<gene>
    <name evidence="10" type="primary">plsY</name>
    <name evidence="11" type="ORF">H8S57_13515</name>
</gene>
<keyword evidence="12" id="KW-1185">Reference proteome</keyword>
<dbReference type="UniPathway" id="UPA00085"/>
<keyword evidence="7 10" id="KW-0472">Membrane</keyword>
<dbReference type="AlphaFoldDB" id="A0A8J6MFF9"/>
<organism evidence="11 12">
    <name type="scientific">Lawsonibacter hominis</name>
    <dbReference type="NCBI Taxonomy" id="2763053"/>
    <lineage>
        <taxon>Bacteria</taxon>
        <taxon>Bacillati</taxon>
        <taxon>Bacillota</taxon>
        <taxon>Clostridia</taxon>
        <taxon>Eubacteriales</taxon>
        <taxon>Oscillospiraceae</taxon>
        <taxon>Lawsonibacter</taxon>
    </lineage>
</organism>
<dbReference type="HAMAP" id="MF_01043">
    <property type="entry name" value="PlsY"/>
    <property type="match status" value="1"/>
</dbReference>
<keyword evidence="2 10" id="KW-0444">Lipid biosynthesis</keyword>
<evidence type="ECO:0000256" key="8">
    <source>
        <dbReference type="ARBA" id="ARBA00023209"/>
    </source>
</evidence>
<evidence type="ECO:0000256" key="5">
    <source>
        <dbReference type="ARBA" id="ARBA00022989"/>
    </source>
</evidence>
<dbReference type="GO" id="GO:0043772">
    <property type="term" value="F:acyl-phosphate glycerol-3-phosphate acyltransferase activity"/>
    <property type="evidence" value="ECO:0007669"/>
    <property type="project" value="UniProtKB-UniRule"/>
</dbReference>
<comment type="similarity">
    <text evidence="10">Belongs to the PlsY family.</text>
</comment>